<evidence type="ECO:0000313" key="9">
    <source>
        <dbReference type="Proteomes" id="UP000269665"/>
    </source>
</evidence>
<evidence type="ECO:0000313" key="7">
    <source>
        <dbReference type="EMBL" id="RKO76091.1"/>
    </source>
</evidence>
<dbReference type="InterPro" id="IPR018060">
    <property type="entry name" value="HTH_AraC"/>
</dbReference>
<accession>A0A0H3I8B8</accession>
<keyword evidence="2" id="KW-0238">DNA-binding</keyword>
<dbReference type="InterPro" id="IPR018062">
    <property type="entry name" value="HTH_AraC-typ_CS"/>
</dbReference>
<reference evidence="6" key="5">
    <citation type="submission" date="2024-05" db="EMBL/GenBank/DDBJ databases">
        <title>Identification of Pectobacterium versatile causing blackleg of potato from New York State with a whole genome sequencing approach.</title>
        <authorList>
            <person name="Ma X."/>
            <person name="Swingle B."/>
        </authorList>
    </citation>
    <scope>NUCLEOTIDE SEQUENCE</scope>
    <source>
        <strain evidence="6">NY1588A</strain>
    </source>
</reference>
<evidence type="ECO:0000256" key="3">
    <source>
        <dbReference type="ARBA" id="ARBA00023163"/>
    </source>
</evidence>
<dbReference type="Proteomes" id="UP001194579">
    <property type="component" value="Unassembled WGS sequence"/>
</dbReference>
<dbReference type="KEGG" id="pec:W5S_2087"/>
<dbReference type="EMBL" id="CP003415">
    <property type="protein sequence ID" value="AFI90176.1"/>
    <property type="molecule type" value="Genomic_DNA"/>
</dbReference>
<reference evidence="5" key="2">
    <citation type="submission" date="2012-03" db="EMBL/GenBank/DDBJ databases">
        <authorList>
            <person name="Koskinen P."/>
            <person name="Laine P."/>
            <person name="Niemi O."/>
            <person name="Nykyri J."/>
            <person name="Harjunpaa H."/>
            <person name="Auvinen P."/>
            <person name="Paulin L."/>
            <person name="Pirhonen M."/>
            <person name="Palva T."/>
            <person name="Holm L."/>
        </authorList>
    </citation>
    <scope>NUCLEOTIDE SEQUENCE</scope>
    <source>
        <strain evidence="5">SCC3193</strain>
    </source>
</reference>
<dbReference type="eggNOG" id="COG2207">
    <property type="taxonomic scope" value="Bacteria"/>
</dbReference>
<evidence type="ECO:0000259" key="4">
    <source>
        <dbReference type="PROSITE" id="PS01124"/>
    </source>
</evidence>
<dbReference type="GO" id="GO:0003700">
    <property type="term" value="F:DNA-binding transcription factor activity"/>
    <property type="evidence" value="ECO:0007669"/>
    <property type="project" value="InterPro"/>
</dbReference>
<dbReference type="PATRIC" id="fig|1166016.3.peg.2100"/>
<dbReference type="RefSeq" id="WP_014699787.1">
    <property type="nucleotide sequence ID" value="NC_017845.1"/>
</dbReference>
<name>A0A0H3I8B8_PECPM</name>
<dbReference type="OrthoDB" id="9783876at2"/>
<dbReference type="OMA" id="CGYQSEG"/>
<keyword evidence="3" id="KW-0804">Transcription</keyword>
<dbReference type="EMBL" id="PSZG01000001">
    <property type="protein sequence ID" value="RKO76091.1"/>
    <property type="molecule type" value="Genomic_DNA"/>
</dbReference>
<dbReference type="AlphaFoldDB" id="A0A0H3I8B8"/>
<dbReference type="GeneID" id="45849433"/>
<dbReference type="Proteomes" id="UP000008044">
    <property type="component" value="Chromosome"/>
</dbReference>
<dbReference type="KEGG" id="ppar:A8F97_08165"/>
<evidence type="ECO:0000313" key="8">
    <source>
        <dbReference type="Proteomes" id="UP000008044"/>
    </source>
</evidence>
<protein>
    <submittedName>
        <fullName evidence="7">AraC family transcriptional regulator</fullName>
    </submittedName>
    <submittedName>
        <fullName evidence="5">Bacterial regulatory protein, AraC family</fullName>
    </submittedName>
    <submittedName>
        <fullName evidence="6">Helix-turn-helix transcriptional regulator</fullName>
    </submittedName>
</protein>
<evidence type="ECO:0000313" key="6">
    <source>
        <dbReference type="EMBL" id="MBI0555310.1"/>
    </source>
</evidence>
<reference evidence="7 9" key="3">
    <citation type="journal article" date="2018" name="BMC Genomics">
        <title>High genomic variability in the plant pathogenic bacterium Pectobacterium parmentieri deciphered from de novo assembled complete genomes.</title>
        <authorList>
            <person name="Zoledowska S."/>
            <person name="Motyka-Pomagruk A."/>
            <person name="Sledz W."/>
            <person name="Mengoni A."/>
            <person name="Lojkowska E."/>
        </authorList>
    </citation>
    <scope>NUCLEOTIDE SEQUENCE [LARGE SCALE GENOMIC DNA]</scope>
    <source>
        <strain evidence="7 9">IFB5626</strain>
    </source>
</reference>
<dbReference type="PROSITE" id="PS00041">
    <property type="entry name" value="HTH_ARAC_FAMILY_1"/>
    <property type="match status" value="1"/>
</dbReference>
<dbReference type="EMBL" id="WABS01000023">
    <property type="protein sequence ID" value="MBI0555310.1"/>
    <property type="molecule type" value="Genomic_DNA"/>
</dbReference>
<proteinExistence type="predicted"/>
<feature type="domain" description="HTH araC/xylS-type" evidence="4">
    <location>
        <begin position="193"/>
        <end position="288"/>
    </location>
</feature>
<organism evidence="5 8">
    <name type="scientific">Pectobacterium parmentieri</name>
    <dbReference type="NCBI Taxonomy" id="1905730"/>
    <lineage>
        <taxon>Bacteria</taxon>
        <taxon>Pseudomonadati</taxon>
        <taxon>Pseudomonadota</taxon>
        <taxon>Gammaproteobacteria</taxon>
        <taxon>Enterobacterales</taxon>
        <taxon>Pectobacteriaceae</taxon>
        <taxon>Pectobacterium</taxon>
    </lineage>
</organism>
<dbReference type="Gene3D" id="1.10.10.60">
    <property type="entry name" value="Homeodomain-like"/>
    <property type="match status" value="1"/>
</dbReference>
<dbReference type="PANTHER" id="PTHR47894">
    <property type="entry name" value="HTH-TYPE TRANSCRIPTIONAL REGULATOR GADX"/>
    <property type="match status" value="1"/>
</dbReference>
<sequence length="288" mass="32659">MSMTALRPVSPPLLEAADWTLPSGQPLQRYGLCSLAQPHLRIPQQTTRFHFYEATLLLVLSGQLIILEQDKTTVVDTPSQLCLITPDARADLTKTPGGHDPAFRSIFLTFSPTLLARFYLRYPEQLTQVYRLRPFTALALDGDLTRTLQHLVEGITGNTLNESRLELRLMDMLLVLSERGYHFGVPPQPGVSTQLRALISEEPERHWTAQSAGRLLAMSEATLRRRLSAEQTRFEVLLLETRMQHAMMLVQTTSWSMQRLAEACGYKSSARFSERFKTRFGCSPTKIR</sequence>
<dbReference type="HOGENOM" id="CLU_071578_1_0_6"/>
<evidence type="ECO:0000313" key="5">
    <source>
        <dbReference type="EMBL" id="AFI90176.1"/>
    </source>
</evidence>
<dbReference type="InterPro" id="IPR009057">
    <property type="entry name" value="Homeodomain-like_sf"/>
</dbReference>
<dbReference type="Proteomes" id="UP000269665">
    <property type="component" value="Unassembled WGS sequence"/>
</dbReference>
<keyword evidence="1" id="KW-0805">Transcription regulation</keyword>
<dbReference type="PANTHER" id="PTHR47894:SF4">
    <property type="entry name" value="HTH-TYPE TRANSCRIPTIONAL REGULATOR GADX"/>
    <property type="match status" value="1"/>
</dbReference>
<dbReference type="PROSITE" id="PS01124">
    <property type="entry name" value="HTH_ARAC_FAMILY_2"/>
    <property type="match status" value="1"/>
</dbReference>
<dbReference type="Pfam" id="PF12833">
    <property type="entry name" value="HTH_18"/>
    <property type="match status" value="1"/>
</dbReference>
<dbReference type="SMART" id="SM00342">
    <property type="entry name" value="HTH_ARAC"/>
    <property type="match status" value="1"/>
</dbReference>
<dbReference type="GO" id="GO:0005829">
    <property type="term" value="C:cytosol"/>
    <property type="evidence" value="ECO:0007669"/>
    <property type="project" value="TreeGrafter"/>
</dbReference>
<reference evidence="5 8" key="1">
    <citation type="journal article" date="2012" name="J. Bacteriol.">
        <title>Genome sequence of Pectobacterium sp. strain SCC3193.</title>
        <authorList>
            <person name="Koskinen J.P."/>
            <person name="Laine P."/>
            <person name="Niemi O."/>
            <person name="Nykyri J."/>
            <person name="Harjunpaa H."/>
            <person name="Auvinen P."/>
            <person name="Paulin L."/>
            <person name="Pirhonen M."/>
            <person name="Palva T."/>
            <person name="Holm L."/>
        </authorList>
    </citation>
    <scope>NUCLEOTIDE SEQUENCE [LARGE SCALE GENOMIC DNA]</scope>
    <source>
        <strain evidence="5 8">SCC3193</strain>
    </source>
</reference>
<evidence type="ECO:0000313" key="10">
    <source>
        <dbReference type="Proteomes" id="UP001194579"/>
    </source>
</evidence>
<keyword evidence="10" id="KW-1185">Reference proteome</keyword>
<evidence type="ECO:0000256" key="1">
    <source>
        <dbReference type="ARBA" id="ARBA00023015"/>
    </source>
</evidence>
<dbReference type="SUPFAM" id="SSF46689">
    <property type="entry name" value="Homeodomain-like"/>
    <property type="match status" value="1"/>
</dbReference>
<dbReference type="GO" id="GO:0000976">
    <property type="term" value="F:transcription cis-regulatory region binding"/>
    <property type="evidence" value="ECO:0007669"/>
    <property type="project" value="TreeGrafter"/>
</dbReference>
<dbReference type="STRING" id="1905730.W5S_2087"/>
<evidence type="ECO:0000256" key="2">
    <source>
        <dbReference type="ARBA" id="ARBA00023125"/>
    </source>
</evidence>
<reference evidence="10" key="4">
    <citation type="submission" date="2023-07" db="EMBL/GenBank/DDBJ databases">
        <title>Identification of Pectobacterium versatile causing blackleg of potato from New York State with a whole genome sequencing approach.</title>
        <authorList>
            <person name="Ma X."/>
            <person name="Swingle B."/>
        </authorList>
    </citation>
    <scope>NUCLEOTIDE SEQUENCE [LARGE SCALE GENOMIC DNA]</scope>
    <source>
        <strain evidence="10">NY1588A</strain>
    </source>
</reference>
<gene>
    <name evidence="5" type="ordered locus">W5S_2087</name>
    <name evidence="7" type="ORF">C5E00_04500</name>
    <name evidence="6" type="ORF">F6Q06_12530</name>
</gene>